<evidence type="ECO:0000256" key="1">
    <source>
        <dbReference type="ARBA" id="ARBA00004123"/>
    </source>
</evidence>
<feature type="compositionally biased region" description="Low complexity" evidence="11">
    <location>
        <begin position="694"/>
        <end position="710"/>
    </location>
</feature>
<comment type="subcellular location">
    <subcellularLocation>
        <location evidence="1 10">Nucleus</location>
    </subcellularLocation>
</comment>
<comment type="function">
    <text evidence="10">Component of the SRB8-11 complex. The SRB8-11 complex is a regulatory module of the Mediator complex which is itself involved in regulation of basal and activated RNA polymerase II-dependent transcription. The SRB8-11 complex may be involved in the transcriptional repression of a subset of genes regulated by Mediator. It may inhibit the association of the Mediator complex with RNA polymerase II to form the holoenzyme complex.</text>
</comment>
<keyword evidence="7 10" id="KW-0804">Transcription</keyword>
<evidence type="ECO:0000256" key="9">
    <source>
        <dbReference type="ARBA" id="ARBA00032008"/>
    </source>
</evidence>
<dbReference type="InterPro" id="IPR021643">
    <property type="entry name" value="Mediator_Med13_N"/>
</dbReference>
<gene>
    <name evidence="14" type="ORF">B9G98_00433</name>
</gene>
<dbReference type="PANTHER" id="PTHR48249">
    <property type="entry name" value="MEDIATOR OF RNA POLYMERASE II TRANSCRIPTION SUBUNIT 13"/>
    <property type="match status" value="1"/>
</dbReference>
<sequence>MVVPTEKVVGNWFEAARISTVAYKVYAARPSNEDTIMAQMVEAAMRYDDPSCLVSTSGRELWVFSLENELPVPPSQFKMTVVSSGTLKPEYLASEEHIPRPWPFLTAIEGRCIAYLSQVSPPLQPFGKTSLISTDDGSLLHIKAAVTSTGELNLRLTAERANLIPAQGKESKTVWLIPSGRQALLVEASSVPSPMMSRRFLSVVQRVVHFTIDASALDESPWVRVALDGKDFLWPAALVMTIAGGNYQAGLSWLNEPDEFTALGDNMLCMQEALANAKNNAPNTAQSSVEPAAEAFPLATRGFLQQSTFRSRRPVLATASVPPPPPTPSAVNHESPAAPISIAAAAARAAAASVPPDSVVPANEHPVYPTPGDPSPVRDWSPTSDGWDEEDITVADFNFYDAPLENEENLKEEPEQLPEAITDEPQIEANVVEEVQIEDEGKSSFSALRFPQDSLDAKYTQGGRYFTFVKEEEDEKLRDSPSTSNEEPQKRELLEDTEMMDENYDPDNDNDVDEADDEELEEDEEDEEDEENEQEDSTGDAEMYDIQDENFDIEHGYYKSAGRKGYAEISNSVSDAWISALTNQSGLVSADNISIDDLQYLMAQVVFDGSGLESMLKLAPNMGELEPISEADRIRLRGIYPDLRSVTIAEASGSVPAMIDNDAAPSTRGSVTSIDAETQPAASATPGSWTNATRIGRVPSRPSSRVGSRVHSPEGSKTSSPSVAPVTSVVPLPSSPKTKTESFTLLSPPLYSVTRGDQPHKARASILRFWRAFGLQPNNEQRDISLIVLTLASPRVVNHARIGMRALKEMYESCHLGKMELPTFASVVNGILNISTDLDYTSPDTVGDLFETSCSYLKRQLQELDSDTKVVIVMAFPPSPRTSLLPLARGFRAIRATFPQVRWVLCSIDSFVSKEGAEAPTSQYRLMKYALLLYDRWVPHTTINYGGPFYLPAFSLARLAPHSISIKFQPRPPSQILDDDPMMHVCYAITPDRRWVTVAWTDQWANVTKVEVLRLAGLLRTRASSPVLGLSNSDPGNPVAGPTGEPHVDRTLRNLDSVLSDIWRRTGQLCASIGDSPRNARWTVSIIKCGYMDAAEVGIWRRVADVRWEQQTQLAFPYLLHLPQTRPLNVHEGEVLFPHVSMTEFKSSGRPASPAAPATPTTPTSASAAEGRNDNVIVAALDETHGIVFKNQSQTWGISAPPLVTGVLIKPLVPAALKGYQLLEVVLVYAQAQQPTSIMKQVLGQYRRLASLAEYNGVCTSLTIMPWHVHAANKMVAALSTL</sequence>
<organism evidence="14 15">
    <name type="scientific">Wickerhamiella sorbophila</name>
    <dbReference type="NCBI Taxonomy" id="45607"/>
    <lineage>
        <taxon>Eukaryota</taxon>
        <taxon>Fungi</taxon>
        <taxon>Dikarya</taxon>
        <taxon>Ascomycota</taxon>
        <taxon>Saccharomycotina</taxon>
        <taxon>Dipodascomycetes</taxon>
        <taxon>Dipodascales</taxon>
        <taxon>Trichomonascaceae</taxon>
        <taxon>Wickerhamiella</taxon>
    </lineage>
</organism>
<feature type="compositionally biased region" description="Low complexity" evidence="11">
    <location>
        <begin position="1151"/>
        <end position="1169"/>
    </location>
</feature>
<keyword evidence="5 10" id="KW-0805">Transcription regulation</keyword>
<evidence type="ECO:0000313" key="15">
    <source>
        <dbReference type="Proteomes" id="UP000238350"/>
    </source>
</evidence>
<evidence type="ECO:0000256" key="3">
    <source>
        <dbReference type="ARBA" id="ARBA00019618"/>
    </source>
</evidence>
<dbReference type="GO" id="GO:0016592">
    <property type="term" value="C:mediator complex"/>
    <property type="evidence" value="ECO:0007669"/>
    <property type="project" value="InterPro"/>
</dbReference>
<evidence type="ECO:0000256" key="10">
    <source>
        <dbReference type="RuleBase" id="RU364134"/>
    </source>
</evidence>
<dbReference type="RefSeq" id="XP_024662759.1">
    <property type="nucleotide sequence ID" value="XM_024806991.1"/>
</dbReference>
<dbReference type="GO" id="GO:0045944">
    <property type="term" value="P:positive regulation of transcription by RNA polymerase II"/>
    <property type="evidence" value="ECO:0007669"/>
    <property type="project" value="TreeGrafter"/>
</dbReference>
<dbReference type="InterPro" id="IPR051139">
    <property type="entry name" value="Mediator_complx_sub13"/>
</dbReference>
<keyword evidence="6 10" id="KW-0010">Activator</keyword>
<dbReference type="Proteomes" id="UP000238350">
    <property type="component" value="Unassembled WGS sequence"/>
</dbReference>
<keyword evidence="4 10" id="KW-0678">Repressor</keyword>
<feature type="region of interest" description="Disordered" evidence="11">
    <location>
        <begin position="1147"/>
        <end position="1169"/>
    </location>
</feature>
<evidence type="ECO:0000259" key="12">
    <source>
        <dbReference type="Pfam" id="PF06333"/>
    </source>
</evidence>
<protein>
    <recommendedName>
        <fullName evidence="3 10">Mediator of RNA polymerase II transcription subunit 13</fullName>
    </recommendedName>
    <alternativeName>
        <fullName evidence="9 10">Mediator complex subunit 13</fullName>
    </alternativeName>
</protein>
<feature type="region of interest" description="Disordered" evidence="11">
    <location>
        <begin position="408"/>
        <end position="427"/>
    </location>
</feature>
<feature type="compositionally biased region" description="Acidic residues" evidence="11">
    <location>
        <begin position="495"/>
        <end position="545"/>
    </location>
</feature>
<comment type="subunit">
    <text evidence="10">Component of the SRB8-11 complex, which itself associates with the Mediator complex.</text>
</comment>
<reference evidence="14 15" key="1">
    <citation type="submission" date="2017-04" db="EMBL/GenBank/DDBJ databases">
        <title>Genome sequencing of [Candida] sorbophila.</title>
        <authorList>
            <person name="Ahn J.O."/>
        </authorList>
    </citation>
    <scope>NUCLEOTIDE SEQUENCE [LARGE SCALE GENOMIC DNA]</scope>
    <source>
        <strain evidence="14 15">DS02</strain>
    </source>
</reference>
<comment type="caution">
    <text evidence="14">The sequence shown here is derived from an EMBL/GenBank/DDBJ whole genome shotgun (WGS) entry which is preliminary data.</text>
</comment>
<feature type="region of interest" description="Disordered" evidence="11">
    <location>
        <begin position="356"/>
        <end position="388"/>
    </location>
</feature>
<dbReference type="GO" id="GO:0003713">
    <property type="term" value="F:transcription coactivator activity"/>
    <property type="evidence" value="ECO:0007669"/>
    <property type="project" value="TreeGrafter"/>
</dbReference>
<keyword evidence="8 10" id="KW-0539">Nucleus</keyword>
<comment type="similarity">
    <text evidence="2 10">Belongs to the Mediator complex subunit 13 family.</text>
</comment>
<evidence type="ECO:0000256" key="7">
    <source>
        <dbReference type="ARBA" id="ARBA00023163"/>
    </source>
</evidence>
<dbReference type="GeneID" id="36514182"/>
<feature type="region of interest" description="Disordered" evidence="11">
    <location>
        <begin position="659"/>
        <end position="741"/>
    </location>
</feature>
<evidence type="ECO:0000313" key="14">
    <source>
        <dbReference type="EMBL" id="PRT52813.1"/>
    </source>
</evidence>
<dbReference type="EMBL" id="NDIQ01000001">
    <property type="protein sequence ID" value="PRT52813.1"/>
    <property type="molecule type" value="Genomic_DNA"/>
</dbReference>
<evidence type="ECO:0000256" key="4">
    <source>
        <dbReference type="ARBA" id="ARBA00022491"/>
    </source>
</evidence>
<feature type="compositionally biased region" description="Polar residues" evidence="11">
    <location>
        <begin position="667"/>
        <end position="693"/>
    </location>
</feature>
<feature type="domain" description="Mediator complex subunit Med13 N-terminal" evidence="13">
    <location>
        <begin position="11"/>
        <end position="240"/>
    </location>
</feature>
<dbReference type="STRING" id="45607.A0A2T0FCS6"/>
<dbReference type="Pfam" id="PF06333">
    <property type="entry name" value="Med13_C"/>
    <property type="match status" value="1"/>
</dbReference>
<dbReference type="PANTHER" id="PTHR48249:SF3">
    <property type="entry name" value="MEDIATOR OF RNA POLYMERASE II TRANSCRIPTION SUBUNIT 13"/>
    <property type="match status" value="1"/>
</dbReference>
<evidence type="ECO:0000256" key="2">
    <source>
        <dbReference type="ARBA" id="ARBA00009354"/>
    </source>
</evidence>
<accession>A0A2T0FCS6</accession>
<dbReference type="InterPro" id="IPR009401">
    <property type="entry name" value="Med13_C"/>
</dbReference>
<feature type="compositionally biased region" description="Low complexity" evidence="11">
    <location>
        <begin position="716"/>
        <end position="737"/>
    </location>
</feature>
<name>A0A2T0FCS6_9ASCO</name>
<evidence type="ECO:0000256" key="5">
    <source>
        <dbReference type="ARBA" id="ARBA00023015"/>
    </source>
</evidence>
<dbReference type="Pfam" id="PF11597">
    <property type="entry name" value="Med13_N"/>
    <property type="match status" value="1"/>
</dbReference>
<feature type="domain" description="Mediator complex subunit Med13 C-terminal" evidence="12">
    <location>
        <begin position="951"/>
        <end position="1272"/>
    </location>
</feature>
<evidence type="ECO:0000256" key="11">
    <source>
        <dbReference type="SAM" id="MobiDB-lite"/>
    </source>
</evidence>
<evidence type="ECO:0000259" key="13">
    <source>
        <dbReference type="Pfam" id="PF11597"/>
    </source>
</evidence>
<feature type="region of interest" description="Disordered" evidence="11">
    <location>
        <begin position="470"/>
        <end position="545"/>
    </location>
</feature>
<evidence type="ECO:0000256" key="6">
    <source>
        <dbReference type="ARBA" id="ARBA00023159"/>
    </source>
</evidence>
<proteinExistence type="inferred from homology"/>
<dbReference type="OrthoDB" id="103819at2759"/>
<keyword evidence="15" id="KW-1185">Reference proteome</keyword>
<evidence type="ECO:0000256" key="8">
    <source>
        <dbReference type="ARBA" id="ARBA00023242"/>
    </source>
</evidence>